<evidence type="ECO:0000313" key="5">
    <source>
        <dbReference type="Proteomes" id="UP000076609"/>
    </source>
</evidence>
<keyword evidence="2" id="KW-0472">Membrane</keyword>
<feature type="transmembrane region" description="Helical" evidence="2">
    <location>
        <begin position="85"/>
        <end position="110"/>
    </location>
</feature>
<dbReference type="Gene3D" id="1.10.287.70">
    <property type="match status" value="1"/>
</dbReference>
<dbReference type="Pfam" id="PF02254">
    <property type="entry name" value="TrkA_N"/>
    <property type="match status" value="1"/>
</dbReference>
<comment type="subcellular location">
    <subcellularLocation>
        <location evidence="1">Cell membrane</location>
        <topology evidence="1">Multi-pass membrane protein</topology>
    </subcellularLocation>
</comment>
<proteinExistence type="predicted"/>
<keyword evidence="2" id="KW-0812">Transmembrane</keyword>
<dbReference type="InterPro" id="IPR050721">
    <property type="entry name" value="Trk_Ktr_HKT_K-transport"/>
</dbReference>
<sequence>MRAPGRRAILRQSSSLPVWASILWRVVAVLALVGIAIGVHWFDRAGLRDNYDGSVSFIDVIYFTMISITTTGYGDIAPVTERARLFDALIVSPIRVFVVLLFIGTTYQFVFRRSWERWRMALLQEKLSGHIVVAGFGKTGSEAVDELIARGEDARRIVVIDPVQSHLDEAQKIGCIVLQADATRDATLNDVCVAKARALIVATGRDDTSILVTLTARHLAPDLTISVIVKAEDNESPARAAGATTVINPVSFAGLLLAGSCRGPHIADYMLDLASIDGAVALSERPVAPHEVGQPLSAITTGLGLRIYRQGGKIRFDSPEARNLQPGDTIVEVVTR</sequence>
<organism evidence="4 5">
    <name type="scientific">Sphingomonas hankookensis</name>
    <dbReference type="NCBI Taxonomy" id="563996"/>
    <lineage>
        <taxon>Bacteria</taxon>
        <taxon>Pseudomonadati</taxon>
        <taxon>Pseudomonadota</taxon>
        <taxon>Alphaproteobacteria</taxon>
        <taxon>Sphingomonadales</taxon>
        <taxon>Sphingomonadaceae</taxon>
        <taxon>Sphingomonas</taxon>
    </lineage>
</organism>
<dbReference type="EMBL" id="LQQO01000001">
    <property type="protein sequence ID" value="KZE18852.1"/>
    <property type="molecule type" value="Genomic_DNA"/>
</dbReference>
<reference evidence="5" key="1">
    <citation type="submission" date="2016-01" db="EMBL/GenBank/DDBJ databases">
        <title>Draft genome of Chromobacterium sp. F49.</title>
        <authorList>
            <person name="Hong K.W."/>
        </authorList>
    </citation>
    <scope>NUCLEOTIDE SEQUENCE [LARGE SCALE GENOMIC DNA]</scope>
    <source>
        <strain evidence="5">CN3</strain>
    </source>
</reference>
<evidence type="ECO:0000313" key="4">
    <source>
        <dbReference type="EMBL" id="KZE18852.1"/>
    </source>
</evidence>
<dbReference type="RefSeq" id="WP_066687688.1">
    <property type="nucleotide sequence ID" value="NZ_CP117025.1"/>
</dbReference>
<dbReference type="InterPro" id="IPR013099">
    <property type="entry name" value="K_chnl_dom"/>
</dbReference>
<dbReference type="Gene3D" id="3.40.50.720">
    <property type="entry name" value="NAD(P)-binding Rossmann-like Domain"/>
    <property type="match status" value="1"/>
</dbReference>
<accession>A0ABR5YGR9</accession>
<dbReference type="Pfam" id="PF07885">
    <property type="entry name" value="Ion_trans_2"/>
    <property type="match status" value="1"/>
</dbReference>
<evidence type="ECO:0000256" key="2">
    <source>
        <dbReference type="SAM" id="Phobius"/>
    </source>
</evidence>
<protein>
    <submittedName>
        <fullName evidence="4">Potassium transporter TrkA</fullName>
    </submittedName>
</protein>
<dbReference type="Proteomes" id="UP000076609">
    <property type="component" value="Unassembled WGS sequence"/>
</dbReference>
<name>A0ABR5YGR9_9SPHN</name>
<dbReference type="PANTHER" id="PTHR43833">
    <property type="entry name" value="POTASSIUM CHANNEL PROTEIN 2-RELATED-RELATED"/>
    <property type="match status" value="1"/>
</dbReference>
<evidence type="ECO:0000256" key="1">
    <source>
        <dbReference type="ARBA" id="ARBA00004651"/>
    </source>
</evidence>
<keyword evidence="2" id="KW-1133">Transmembrane helix</keyword>
<dbReference type="InterPro" id="IPR003148">
    <property type="entry name" value="RCK_N"/>
</dbReference>
<dbReference type="PROSITE" id="PS51201">
    <property type="entry name" value="RCK_N"/>
    <property type="match status" value="1"/>
</dbReference>
<keyword evidence="5" id="KW-1185">Reference proteome</keyword>
<dbReference type="InterPro" id="IPR036291">
    <property type="entry name" value="NAD(P)-bd_dom_sf"/>
</dbReference>
<dbReference type="SUPFAM" id="SSF81324">
    <property type="entry name" value="Voltage-gated potassium channels"/>
    <property type="match status" value="1"/>
</dbReference>
<feature type="transmembrane region" description="Helical" evidence="2">
    <location>
        <begin position="54"/>
        <end position="73"/>
    </location>
</feature>
<comment type="caution">
    <text evidence="4">The sequence shown here is derived from an EMBL/GenBank/DDBJ whole genome shotgun (WGS) entry which is preliminary data.</text>
</comment>
<gene>
    <name evidence="4" type="ORF">AVT10_02120</name>
</gene>
<feature type="domain" description="RCK N-terminal" evidence="3">
    <location>
        <begin position="128"/>
        <end position="248"/>
    </location>
</feature>
<feature type="transmembrane region" description="Helical" evidence="2">
    <location>
        <begin position="22"/>
        <end position="42"/>
    </location>
</feature>
<dbReference type="SUPFAM" id="SSF51735">
    <property type="entry name" value="NAD(P)-binding Rossmann-fold domains"/>
    <property type="match status" value="1"/>
</dbReference>
<evidence type="ECO:0000259" key="3">
    <source>
        <dbReference type="PROSITE" id="PS51201"/>
    </source>
</evidence>
<dbReference type="PANTHER" id="PTHR43833:SF9">
    <property type="entry name" value="POTASSIUM CHANNEL PROTEIN YUGO-RELATED"/>
    <property type="match status" value="1"/>
</dbReference>